<dbReference type="EMBL" id="BMVC01000010">
    <property type="protein sequence ID" value="GHD02678.1"/>
    <property type="molecule type" value="Genomic_DNA"/>
</dbReference>
<gene>
    <name evidence="1" type="ORF">GCM10010334_49520</name>
</gene>
<comment type="caution">
    <text evidence="1">The sequence shown here is derived from an EMBL/GenBank/DDBJ whole genome shotgun (WGS) entry which is preliminary data.</text>
</comment>
<evidence type="ECO:0000313" key="1">
    <source>
        <dbReference type="EMBL" id="GHD02678.1"/>
    </source>
</evidence>
<evidence type="ECO:0000313" key="2">
    <source>
        <dbReference type="Proteomes" id="UP000638353"/>
    </source>
</evidence>
<proteinExistence type="predicted"/>
<dbReference type="AlphaFoldDB" id="A0A918X1S5"/>
<reference evidence="1" key="2">
    <citation type="submission" date="2020-09" db="EMBL/GenBank/DDBJ databases">
        <authorList>
            <person name="Sun Q."/>
            <person name="Ohkuma M."/>
        </authorList>
    </citation>
    <scope>NUCLEOTIDE SEQUENCE</scope>
    <source>
        <strain evidence="1">JCM 4637</strain>
    </source>
</reference>
<protein>
    <submittedName>
        <fullName evidence="1">Uncharacterized protein</fullName>
    </submittedName>
</protein>
<sequence length="70" mass="8034">MLGVIDATPELPYPQGVFTRPDGIYRWVFHSYEGKVYGAPPRGFPQRRRTGRTAGTGCFAQRYFAQRYFA</sequence>
<reference evidence="1" key="1">
    <citation type="journal article" date="2014" name="Int. J. Syst. Evol. Microbiol.">
        <title>Complete genome sequence of Corynebacterium casei LMG S-19264T (=DSM 44701T), isolated from a smear-ripened cheese.</title>
        <authorList>
            <consortium name="US DOE Joint Genome Institute (JGI-PGF)"/>
            <person name="Walter F."/>
            <person name="Albersmeier A."/>
            <person name="Kalinowski J."/>
            <person name="Ruckert C."/>
        </authorList>
    </citation>
    <scope>NUCLEOTIDE SEQUENCE</scope>
    <source>
        <strain evidence="1">JCM 4637</strain>
    </source>
</reference>
<name>A0A918X1S5_9ACTN</name>
<accession>A0A918X1S5</accession>
<organism evidence="1 2">
    <name type="scientific">Streptomyces finlayi</name>
    <dbReference type="NCBI Taxonomy" id="67296"/>
    <lineage>
        <taxon>Bacteria</taxon>
        <taxon>Bacillati</taxon>
        <taxon>Actinomycetota</taxon>
        <taxon>Actinomycetes</taxon>
        <taxon>Kitasatosporales</taxon>
        <taxon>Streptomycetaceae</taxon>
        <taxon>Streptomyces</taxon>
    </lineage>
</organism>
<dbReference type="Proteomes" id="UP000638353">
    <property type="component" value="Unassembled WGS sequence"/>
</dbReference>